<dbReference type="EMBL" id="RDFA01000002">
    <property type="protein sequence ID" value="RXK50170.1"/>
    <property type="molecule type" value="Genomic_DNA"/>
</dbReference>
<sequence length="321" mass="34886">MSRDREPVDDAQGRESTRRSFLEAATTATVAGAGLVGASGQAAALSYGQTQAPDGYPIVSTRDHFDSDADLINGETPTSYQIEGDWDADESWGYTPGDELVIWVHGFLNADKDAILLPQGVNAGYETDLALQQNGYDEFVTAFSWDADEGRSLDLGWADAKDIARANGEKLAQFVVDWNDESTPVGNGEPVRIVAHSLGARVIGETLVRLTADHGAENAIDEVALLGAAIPDESPSWANEYYGPIEYATGELTNYFSWYDDVLDLVYETREVEEALGQEGIGGWAPDNYDDTNVSWDVSNHLQYYKPDEGCMATVASDFKS</sequence>
<evidence type="ECO:0000256" key="3">
    <source>
        <dbReference type="ARBA" id="ARBA00022989"/>
    </source>
</evidence>
<dbReference type="AlphaFoldDB" id="A0A498KX20"/>
<dbReference type="OrthoDB" id="11236at2157"/>
<reference evidence="6 7" key="1">
    <citation type="submission" date="2019-01" db="EMBL/GenBank/DDBJ databases">
        <title>Halorientalis sp. F13-25 a new haloarchaeum isolated from hypersaline water.</title>
        <authorList>
            <person name="Ana D.-V."/>
            <person name="Cristina S.-P."/>
            <person name="Antonio V."/>
        </authorList>
    </citation>
    <scope>NUCLEOTIDE SEQUENCE [LARGE SCALE GENOMIC DNA]</scope>
    <source>
        <strain evidence="6 7">F13-25</strain>
    </source>
</reference>
<dbReference type="InterPro" id="IPR029058">
    <property type="entry name" value="AB_hydrolase_fold"/>
</dbReference>
<dbReference type="SUPFAM" id="SSF53474">
    <property type="entry name" value="alpha/beta-Hydrolases"/>
    <property type="match status" value="1"/>
</dbReference>
<proteinExistence type="predicted"/>
<protein>
    <submittedName>
        <fullName evidence="6">DUF726 domain-containing protein</fullName>
    </submittedName>
</protein>
<keyword evidence="2" id="KW-0812">Transmembrane</keyword>
<comment type="caution">
    <text evidence="6">The sequence shown here is derived from an EMBL/GenBank/DDBJ whole genome shotgun (WGS) entry which is preliminary data.</text>
</comment>
<dbReference type="InterPro" id="IPR006311">
    <property type="entry name" value="TAT_signal"/>
</dbReference>
<keyword evidence="3" id="KW-1133">Transmembrane helix</keyword>
<dbReference type="PROSITE" id="PS51318">
    <property type="entry name" value="TAT"/>
    <property type="match status" value="1"/>
</dbReference>
<dbReference type="GO" id="GO:0016020">
    <property type="term" value="C:membrane"/>
    <property type="evidence" value="ECO:0007669"/>
    <property type="project" value="UniProtKB-SubCell"/>
</dbReference>
<dbReference type="Proteomes" id="UP000289691">
    <property type="component" value="Unassembled WGS sequence"/>
</dbReference>
<name>A0A498KX20_9EURY</name>
<dbReference type="PANTHER" id="PTHR17920">
    <property type="entry name" value="TRANSMEMBRANE AND COILED-COIL DOMAIN-CONTAINING PROTEIN 4 TMCO4"/>
    <property type="match status" value="1"/>
</dbReference>
<evidence type="ECO:0000256" key="2">
    <source>
        <dbReference type="ARBA" id="ARBA00022692"/>
    </source>
</evidence>
<evidence type="ECO:0000256" key="5">
    <source>
        <dbReference type="SAM" id="MobiDB-lite"/>
    </source>
</evidence>
<evidence type="ECO:0000256" key="1">
    <source>
        <dbReference type="ARBA" id="ARBA00004141"/>
    </source>
</evidence>
<keyword evidence="7" id="KW-1185">Reference proteome</keyword>
<dbReference type="Pfam" id="PF05277">
    <property type="entry name" value="DUF726"/>
    <property type="match status" value="1"/>
</dbReference>
<dbReference type="Gene3D" id="3.40.50.1820">
    <property type="entry name" value="alpha/beta hydrolase"/>
    <property type="match status" value="1"/>
</dbReference>
<organism evidence="6 7">
    <name type="scientific">Halorientalis pallida</name>
    <dbReference type="NCBI Taxonomy" id="2479928"/>
    <lineage>
        <taxon>Archaea</taxon>
        <taxon>Methanobacteriati</taxon>
        <taxon>Methanobacteriota</taxon>
        <taxon>Stenosarchaea group</taxon>
        <taxon>Halobacteria</taxon>
        <taxon>Halobacteriales</taxon>
        <taxon>Haloarculaceae</taxon>
        <taxon>Halorientalis</taxon>
    </lineage>
</organism>
<keyword evidence="4" id="KW-0472">Membrane</keyword>
<feature type="region of interest" description="Disordered" evidence="5">
    <location>
        <begin position="1"/>
        <end position="20"/>
    </location>
</feature>
<dbReference type="InterPro" id="IPR007941">
    <property type="entry name" value="DUF726"/>
</dbReference>
<accession>A0A498KX20</accession>
<comment type="subcellular location">
    <subcellularLocation>
        <location evidence="1">Membrane</location>
        <topology evidence="1">Multi-pass membrane protein</topology>
    </subcellularLocation>
</comment>
<evidence type="ECO:0000313" key="6">
    <source>
        <dbReference type="EMBL" id="RXK50170.1"/>
    </source>
</evidence>
<dbReference type="PANTHER" id="PTHR17920:SF22">
    <property type="entry name" value="DUF726 DOMAIN PROTEIN (AFU_ORTHOLOGUE AFUA_2G12860)"/>
    <property type="match status" value="1"/>
</dbReference>
<gene>
    <name evidence="6" type="ORF">EAF64_06305</name>
</gene>
<evidence type="ECO:0000256" key="4">
    <source>
        <dbReference type="ARBA" id="ARBA00023136"/>
    </source>
</evidence>
<evidence type="ECO:0000313" key="7">
    <source>
        <dbReference type="Proteomes" id="UP000289691"/>
    </source>
</evidence>
<dbReference type="RefSeq" id="WP_129068132.1">
    <property type="nucleotide sequence ID" value="NZ_RDFA01000002.1"/>
</dbReference>